<feature type="domain" description="OmpR/PhoB-type" evidence="11">
    <location>
        <begin position="145"/>
        <end position="244"/>
    </location>
</feature>
<dbReference type="SUPFAM" id="SSF52172">
    <property type="entry name" value="CheY-like"/>
    <property type="match status" value="1"/>
</dbReference>
<organism evidence="13 15">
    <name type="scientific">Hungatella hathewayi</name>
    <dbReference type="NCBI Taxonomy" id="154046"/>
    <lineage>
        <taxon>Bacteria</taxon>
        <taxon>Bacillati</taxon>
        <taxon>Bacillota</taxon>
        <taxon>Clostridia</taxon>
        <taxon>Lachnospirales</taxon>
        <taxon>Lachnospiraceae</taxon>
        <taxon>Hungatella</taxon>
    </lineage>
</organism>
<keyword evidence="4" id="KW-0805">Transcription regulation</keyword>
<dbReference type="SUPFAM" id="SSF46894">
    <property type="entry name" value="C-terminal effector domain of the bipartite response regulators"/>
    <property type="match status" value="1"/>
</dbReference>
<evidence type="ECO:0000313" key="14">
    <source>
        <dbReference type="Proteomes" id="UP000261023"/>
    </source>
</evidence>
<dbReference type="FunFam" id="1.10.10.10:FF:000018">
    <property type="entry name" value="DNA-binding response regulator ResD"/>
    <property type="match status" value="1"/>
</dbReference>
<dbReference type="GO" id="GO:0000976">
    <property type="term" value="F:transcription cis-regulatory region binding"/>
    <property type="evidence" value="ECO:0007669"/>
    <property type="project" value="TreeGrafter"/>
</dbReference>
<comment type="caution">
    <text evidence="13">The sequence shown here is derived from an EMBL/GenBank/DDBJ whole genome shotgun (WGS) entry which is preliminary data.</text>
</comment>
<evidence type="ECO:0000313" key="15">
    <source>
        <dbReference type="Proteomes" id="UP000261257"/>
    </source>
</evidence>
<dbReference type="GO" id="GO:0032993">
    <property type="term" value="C:protein-DNA complex"/>
    <property type="evidence" value="ECO:0007669"/>
    <property type="project" value="TreeGrafter"/>
</dbReference>
<evidence type="ECO:0000313" key="13">
    <source>
        <dbReference type="EMBL" id="RGM05719.1"/>
    </source>
</evidence>
<dbReference type="FunFam" id="3.40.50.2300:FF:000001">
    <property type="entry name" value="DNA-binding response regulator PhoB"/>
    <property type="match status" value="1"/>
</dbReference>
<evidence type="ECO:0000256" key="7">
    <source>
        <dbReference type="ARBA" id="ARBA00024867"/>
    </source>
</evidence>
<dbReference type="Pfam" id="PF00072">
    <property type="entry name" value="Response_reg"/>
    <property type="match status" value="1"/>
</dbReference>
<evidence type="ECO:0000256" key="8">
    <source>
        <dbReference type="PROSITE-ProRule" id="PRU00169"/>
    </source>
</evidence>
<accession>A0A3E4UB91</accession>
<evidence type="ECO:0000256" key="3">
    <source>
        <dbReference type="ARBA" id="ARBA00023012"/>
    </source>
</evidence>
<keyword evidence="2 8" id="KW-0597">Phosphoprotein</keyword>
<dbReference type="CDD" id="cd17574">
    <property type="entry name" value="REC_OmpR"/>
    <property type="match status" value="1"/>
</dbReference>
<dbReference type="InterPro" id="IPR036388">
    <property type="entry name" value="WH-like_DNA-bd_sf"/>
</dbReference>
<evidence type="ECO:0000256" key="2">
    <source>
        <dbReference type="ARBA" id="ARBA00022553"/>
    </source>
</evidence>
<evidence type="ECO:0000259" key="11">
    <source>
        <dbReference type="PROSITE" id="PS51755"/>
    </source>
</evidence>
<evidence type="ECO:0000259" key="10">
    <source>
        <dbReference type="PROSITE" id="PS50110"/>
    </source>
</evidence>
<dbReference type="GO" id="GO:0006355">
    <property type="term" value="P:regulation of DNA-templated transcription"/>
    <property type="evidence" value="ECO:0007669"/>
    <property type="project" value="InterPro"/>
</dbReference>
<feature type="modified residue" description="4-aspartylphosphate" evidence="8">
    <location>
        <position position="67"/>
    </location>
</feature>
<dbReference type="SMART" id="SM00862">
    <property type="entry name" value="Trans_reg_C"/>
    <property type="match status" value="1"/>
</dbReference>
<keyword evidence="5 9" id="KW-0238">DNA-binding</keyword>
<keyword evidence="3" id="KW-0902">Two-component regulatory system</keyword>
<dbReference type="EMBL" id="QTJW01000039">
    <property type="protein sequence ID" value="RGD66635.1"/>
    <property type="molecule type" value="Genomic_DNA"/>
</dbReference>
<dbReference type="InterPro" id="IPR001789">
    <property type="entry name" value="Sig_transdc_resp-reg_receiver"/>
</dbReference>
<dbReference type="Proteomes" id="UP000261023">
    <property type="component" value="Unassembled WGS sequence"/>
</dbReference>
<dbReference type="GO" id="GO:0005829">
    <property type="term" value="C:cytosol"/>
    <property type="evidence" value="ECO:0007669"/>
    <property type="project" value="TreeGrafter"/>
</dbReference>
<evidence type="ECO:0000256" key="4">
    <source>
        <dbReference type="ARBA" id="ARBA00023015"/>
    </source>
</evidence>
<evidence type="ECO:0000256" key="1">
    <source>
        <dbReference type="ARBA" id="ARBA00018672"/>
    </source>
</evidence>
<evidence type="ECO:0000256" key="9">
    <source>
        <dbReference type="PROSITE-ProRule" id="PRU01091"/>
    </source>
</evidence>
<evidence type="ECO:0000256" key="5">
    <source>
        <dbReference type="ARBA" id="ARBA00023125"/>
    </source>
</evidence>
<dbReference type="CDD" id="cd00383">
    <property type="entry name" value="trans_reg_C"/>
    <property type="match status" value="1"/>
</dbReference>
<comment type="function">
    <text evidence="7">May play the central regulatory role in sporulation. It may be an element of the effector pathway responsible for the activation of sporulation genes in response to nutritional stress. Spo0A may act in concert with spo0H (a sigma factor) to control the expression of some genes that are critical to the sporulation process.</text>
</comment>
<dbReference type="GO" id="GO:0000156">
    <property type="term" value="F:phosphorelay response regulator activity"/>
    <property type="evidence" value="ECO:0007669"/>
    <property type="project" value="TreeGrafter"/>
</dbReference>
<dbReference type="Pfam" id="PF00486">
    <property type="entry name" value="Trans_reg_C"/>
    <property type="match status" value="1"/>
</dbReference>
<dbReference type="AlphaFoldDB" id="A0A3E4UB91"/>
<protein>
    <recommendedName>
        <fullName evidence="1">Stage 0 sporulation protein A homolog</fullName>
    </recommendedName>
</protein>
<dbReference type="InterPro" id="IPR001867">
    <property type="entry name" value="OmpR/PhoB-type_DNA-bd"/>
</dbReference>
<dbReference type="PANTHER" id="PTHR48111">
    <property type="entry name" value="REGULATOR OF RPOS"/>
    <property type="match status" value="1"/>
</dbReference>
<dbReference type="EMBL" id="QSSQ01000006">
    <property type="protein sequence ID" value="RGM05719.1"/>
    <property type="molecule type" value="Genomic_DNA"/>
</dbReference>
<proteinExistence type="predicted"/>
<dbReference type="Proteomes" id="UP000261257">
    <property type="component" value="Unassembled WGS sequence"/>
</dbReference>
<dbReference type="InterPro" id="IPR016032">
    <property type="entry name" value="Sig_transdc_resp-reg_C-effctor"/>
</dbReference>
<dbReference type="PROSITE" id="PS50110">
    <property type="entry name" value="RESPONSE_REGULATORY"/>
    <property type="match status" value="1"/>
</dbReference>
<evidence type="ECO:0000313" key="12">
    <source>
        <dbReference type="EMBL" id="RGD66635.1"/>
    </source>
</evidence>
<dbReference type="OrthoDB" id="9790442at2"/>
<dbReference type="Gene3D" id="6.10.250.690">
    <property type="match status" value="1"/>
</dbReference>
<dbReference type="InterPro" id="IPR011006">
    <property type="entry name" value="CheY-like_superfamily"/>
</dbReference>
<dbReference type="InterPro" id="IPR039420">
    <property type="entry name" value="WalR-like"/>
</dbReference>
<evidence type="ECO:0000256" key="6">
    <source>
        <dbReference type="ARBA" id="ARBA00023163"/>
    </source>
</evidence>
<sequence>MENKRQPGYNYLGGAVMKKILFADDDPEIREVVRILLTREGYEVVEAVNGIEAVEKADHTIDLIILDVMMPGCSGVEACGEIRKKSSAPILFLTAKSKDRDKEEGFAAGGDDYLVKPFSSVELKARVNAMLRRYCVYKGKKGTEREVISLPGLEIFADTEEVNKNGERVLLTDIEYRILLLLAENRKKTYTTQDIYEAVWNEPFLFSSNNTVMVHIRNLRKKLEDDPQNPRCIRNVWGKGYRID</sequence>
<dbReference type="PANTHER" id="PTHR48111:SF2">
    <property type="entry name" value="RESPONSE REGULATOR SAER"/>
    <property type="match status" value="1"/>
</dbReference>
<reference evidence="14 15" key="1">
    <citation type="submission" date="2018-08" db="EMBL/GenBank/DDBJ databases">
        <title>A genome reference for cultivated species of the human gut microbiota.</title>
        <authorList>
            <person name="Zou Y."/>
            <person name="Xue W."/>
            <person name="Luo G."/>
        </authorList>
    </citation>
    <scope>NUCLEOTIDE SEQUENCE [LARGE SCALE GENOMIC DNA]</scope>
    <source>
        <strain evidence="12 14">AF19-13AC</strain>
        <strain evidence="13 15">TF05-11AC</strain>
    </source>
</reference>
<feature type="domain" description="Response regulatory" evidence="10">
    <location>
        <begin position="19"/>
        <end position="131"/>
    </location>
</feature>
<dbReference type="SMART" id="SM00448">
    <property type="entry name" value="REC"/>
    <property type="match status" value="1"/>
</dbReference>
<feature type="DNA-binding region" description="OmpR/PhoB-type" evidence="9">
    <location>
        <begin position="145"/>
        <end position="244"/>
    </location>
</feature>
<gene>
    <name evidence="12" type="ORF">DWX31_31590</name>
    <name evidence="13" type="ORF">DXC39_09895</name>
</gene>
<name>A0A3E4UB91_9FIRM</name>
<keyword evidence="6" id="KW-0804">Transcription</keyword>
<dbReference type="Gene3D" id="1.10.10.10">
    <property type="entry name" value="Winged helix-like DNA-binding domain superfamily/Winged helix DNA-binding domain"/>
    <property type="match status" value="1"/>
</dbReference>
<dbReference type="Gene3D" id="3.40.50.2300">
    <property type="match status" value="1"/>
</dbReference>
<dbReference type="PROSITE" id="PS51755">
    <property type="entry name" value="OMPR_PHOB"/>
    <property type="match status" value="1"/>
</dbReference>